<keyword evidence="3" id="KW-1185">Reference proteome</keyword>
<organism evidence="2 3">
    <name type="scientific">Cuscuta campestris</name>
    <dbReference type="NCBI Taxonomy" id="132261"/>
    <lineage>
        <taxon>Eukaryota</taxon>
        <taxon>Viridiplantae</taxon>
        <taxon>Streptophyta</taxon>
        <taxon>Embryophyta</taxon>
        <taxon>Tracheophyta</taxon>
        <taxon>Spermatophyta</taxon>
        <taxon>Magnoliopsida</taxon>
        <taxon>eudicotyledons</taxon>
        <taxon>Gunneridae</taxon>
        <taxon>Pentapetalae</taxon>
        <taxon>asterids</taxon>
        <taxon>lamiids</taxon>
        <taxon>Solanales</taxon>
        <taxon>Convolvulaceae</taxon>
        <taxon>Cuscuteae</taxon>
        <taxon>Cuscuta</taxon>
        <taxon>Cuscuta subgen. Grammica</taxon>
        <taxon>Cuscuta sect. Cleistogrammica</taxon>
    </lineage>
</organism>
<accession>A0A484N4J4</accession>
<reference evidence="2 3" key="1">
    <citation type="submission" date="2018-04" db="EMBL/GenBank/DDBJ databases">
        <authorList>
            <person name="Vogel A."/>
        </authorList>
    </citation>
    <scope>NUCLEOTIDE SEQUENCE [LARGE SCALE GENOMIC DNA]</scope>
</reference>
<dbReference type="AlphaFoldDB" id="A0A484N4J4"/>
<evidence type="ECO:0000313" key="2">
    <source>
        <dbReference type="EMBL" id="VFQ95188.1"/>
    </source>
</evidence>
<feature type="region of interest" description="Disordered" evidence="1">
    <location>
        <begin position="1"/>
        <end position="31"/>
    </location>
</feature>
<protein>
    <submittedName>
        <fullName evidence="2">Uncharacterized protein</fullName>
    </submittedName>
</protein>
<gene>
    <name evidence="2" type="ORF">CCAM_LOCUS36964</name>
</gene>
<proteinExistence type="predicted"/>
<evidence type="ECO:0000256" key="1">
    <source>
        <dbReference type="SAM" id="MobiDB-lite"/>
    </source>
</evidence>
<dbReference type="Proteomes" id="UP000595140">
    <property type="component" value="Unassembled WGS sequence"/>
</dbReference>
<sequence length="80" mass="8659">MLNSPKPCYSRTTDGPHHPAQPSQIHSRDDRVDLKTIEPTLAVAPYSILARVAACLRRAVTSLFSALFSVETGIHIAGFG</sequence>
<name>A0A484N4J4_9ASTE</name>
<evidence type="ECO:0000313" key="3">
    <source>
        <dbReference type="Proteomes" id="UP000595140"/>
    </source>
</evidence>
<dbReference type="EMBL" id="OOIL02005599">
    <property type="protein sequence ID" value="VFQ95188.1"/>
    <property type="molecule type" value="Genomic_DNA"/>
</dbReference>